<dbReference type="EMBL" id="FWEW01003866">
    <property type="protein sequence ID" value="SLM41455.1"/>
    <property type="molecule type" value="Genomic_DNA"/>
</dbReference>
<feature type="region of interest" description="Disordered" evidence="2">
    <location>
        <begin position="157"/>
        <end position="291"/>
    </location>
</feature>
<feature type="domain" description="CCHC-type" evidence="3">
    <location>
        <begin position="253"/>
        <end position="268"/>
    </location>
</feature>
<dbReference type="AlphaFoldDB" id="A0A1W5DEN5"/>
<dbReference type="Gene3D" id="4.10.60.10">
    <property type="entry name" value="Zinc finger, CCHC-type"/>
    <property type="match status" value="1"/>
</dbReference>
<dbReference type="InterPro" id="IPR036875">
    <property type="entry name" value="Znf_CCHC_sf"/>
</dbReference>
<proteinExistence type="predicted"/>
<keyword evidence="1" id="KW-0863">Zinc-finger</keyword>
<keyword evidence="1" id="KW-0862">Zinc</keyword>
<evidence type="ECO:0000256" key="1">
    <source>
        <dbReference type="PROSITE-ProRule" id="PRU00047"/>
    </source>
</evidence>
<keyword evidence="5" id="KW-1185">Reference proteome</keyword>
<reference evidence="5" key="1">
    <citation type="submission" date="2017-03" db="EMBL/GenBank/DDBJ databases">
        <authorList>
            <person name="Sharma R."/>
            <person name="Thines M."/>
        </authorList>
    </citation>
    <scope>NUCLEOTIDE SEQUENCE [LARGE SCALE GENOMIC DNA]</scope>
</reference>
<feature type="compositionally biased region" description="Basic and acidic residues" evidence="2">
    <location>
        <begin position="263"/>
        <end position="277"/>
    </location>
</feature>
<evidence type="ECO:0000313" key="4">
    <source>
        <dbReference type="EMBL" id="SLM41455.1"/>
    </source>
</evidence>
<dbReference type="GO" id="GO:0003676">
    <property type="term" value="F:nucleic acid binding"/>
    <property type="evidence" value="ECO:0007669"/>
    <property type="project" value="InterPro"/>
</dbReference>
<feature type="compositionally biased region" description="Gly residues" evidence="2">
    <location>
        <begin position="238"/>
        <end position="248"/>
    </location>
</feature>
<accession>A0A1W5DEN5</accession>
<evidence type="ECO:0000313" key="5">
    <source>
        <dbReference type="Proteomes" id="UP000192927"/>
    </source>
</evidence>
<feature type="compositionally biased region" description="Acidic residues" evidence="2">
    <location>
        <begin position="170"/>
        <end position="189"/>
    </location>
</feature>
<evidence type="ECO:0000256" key="2">
    <source>
        <dbReference type="SAM" id="MobiDB-lite"/>
    </source>
</evidence>
<dbReference type="SUPFAM" id="SSF57756">
    <property type="entry name" value="Retrovirus zinc finger-like domains"/>
    <property type="match status" value="1"/>
</dbReference>
<dbReference type="PROSITE" id="PS50158">
    <property type="entry name" value="ZF_CCHC"/>
    <property type="match status" value="1"/>
</dbReference>
<organism evidence="4 5">
    <name type="scientific">Lasallia pustulata</name>
    <dbReference type="NCBI Taxonomy" id="136370"/>
    <lineage>
        <taxon>Eukaryota</taxon>
        <taxon>Fungi</taxon>
        <taxon>Dikarya</taxon>
        <taxon>Ascomycota</taxon>
        <taxon>Pezizomycotina</taxon>
        <taxon>Lecanoromycetes</taxon>
        <taxon>OSLEUM clade</taxon>
        <taxon>Umbilicariomycetidae</taxon>
        <taxon>Umbilicariales</taxon>
        <taxon>Umbilicariaceae</taxon>
        <taxon>Lasallia</taxon>
    </lineage>
</organism>
<feature type="region of interest" description="Disordered" evidence="2">
    <location>
        <begin position="1"/>
        <end position="61"/>
    </location>
</feature>
<sequence>MSSQQTPVQRPEKTMSSRLMTMKFMQRAAASSAIPSPQTPDHPSAKRRKLSNASSPATSSADLQAIQAALAADEAKRSEAIDRQAAEAAEAGETKWVLSVRDEGRAVNSHAAGNLRVVTKGYVDIDCARGMEMHSEEPWRPLMVGRRSFGKFNRALEKRQGGNEDTSSSSDDEAPEANNEEEDEDDSDDPAGMRALIKASKEEALQRAKAEPKARKKAELAERRKSKEVKLNKLSSISGGGNLGGGGNSNMECFSCGQKGHGKKDCPQRQRTKRGEETDSGCVTPKQSRKS</sequence>
<dbReference type="SMART" id="SM00343">
    <property type="entry name" value="ZnF_C2HC"/>
    <property type="match status" value="1"/>
</dbReference>
<feature type="compositionally biased region" description="Polar residues" evidence="2">
    <location>
        <begin position="51"/>
        <end position="60"/>
    </location>
</feature>
<dbReference type="InterPro" id="IPR001878">
    <property type="entry name" value="Znf_CCHC"/>
</dbReference>
<evidence type="ECO:0000259" key="3">
    <source>
        <dbReference type="PROSITE" id="PS50158"/>
    </source>
</evidence>
<dbReference type="GO" id="GO:0008270">
    <property type="term" value="F:zinc ion binding"/>
    <property type="evidence" value="ECO:0007669"/>
    <property type="project" value="UniProtKB-KW"/>
</dbReference>
<dbReference type="Proteomes" id="UP000192927">
    <property type="component" value="Unassembled WGS sequence"/>
</dbReference>
<feature type="compositionally biased region" description="Basic and acidic residues" evidence="2">
    <location>
        <begin position="199"/>
        <end position="231"/>
    </location>
</feature>
<keyword evidence="1" id="KW-0479">Metal-binding</keyword>
<name>A0A1W5DEN5_9LECA</name>
<protein>
    <submittedName>
        <fullName evidence="4">Zinc finger, CCHC-type</fullName>
    </submittedName>
</protein>